<dbReference type="AlphaFoldDB" id="A0A1E5VS43"/>
<comment type="caution">
    <text evidence="1">The sequence shown here is derived from an EMBL/GenBank/DDBJ whole genome shotgun (WGS) entry which is preliminary data.</text>
</comment>
<protein>
    <recommendedName>
        <fullName evidence="3">RNase H type-1 domain-containing protein</fullName>
    </recommendedName>
</protein>
<gene>
    <name evidence="1" type="ORF">BAE44_0011061</name>
</gene>
<feature type="non-terminal residue" evidence="1">
    <location>
        <position position="1"/>
    </location>
</feature>
<evidence type="ECO:0000313" key="1">
    <source>
        <dbReference type="EMBL" id="OEL27921.1"/>
    </source>
</evidence>
<reference evidence="1 2" key="1">
    <citation type="submission" date="2016-09" db="EMBL/GenBank/DDBJ databases">
        <title>The draft genome of Dichanthelium oligosanthes: A C3 panicoid grass species.</title>
        <authorList>
            <person name="Studer A.J."/>
            <person name="Schnable J.C."/>
            <person name="Brutnell T.P."/>
        </authorList>
    </citation>
    <scope>NUCLEOTIDE SEQUENCE [LARGE SCALE GENOMIC DNA]</scope>
    <source>
        <strain evidence="2">cv. Kellogg 1175</strain>
        <tissue evidence="1">Leaf</tissue>
    </source>
</reference>
<evidence type="ECO:0000313" key="2">
    <source>
        <dbReference type="Proteomes" id="UP000095767"/>
    </source>
</evidence>
<keyword evidence="2" id="KW-1185">Reference proteome</keyword>
<proteinExistence type="predicted"/>
<evidence type="ECO:0008006" key="3">
    <source>
        <dbReference type="Google" id="ProtNLM"/>
    </source>
</evidence>
<name>A0A1E5VS43_9POAL</name>
<accession>A0A1E5VS43</accession>
<organism evidence="1 2">
    <name type="scientific">Dichanthelium oligosanthes</name>
    <dbReference type="NCBI Taxonomy" id="888268"/>
    <lineage>
        <taxon>Eukaryota</taxon>
        <taxon>Viridiplantae</taxon>
        <taxon>Streptophyta</taxon>
        <taxon>Embryophyta</taxon>
        <taxon>Tracheophyta</taxon>
        <taxon>Spermatophyta</taxon>
        <taxon>Magnoliopsida</taxon>
        <taxon>Liliopsida</taxon>
        <taxon>Poales</taxon>
        <taxon>Poaceae</taxon>
        <taxon>PACMAD clade</taxon>
        <taxon>Panicoideae</taxon>
        <taxon>Panicodae</taxon>
        <taxon>Paniceae</taxon>
        <taxon>Dichantheliinae</taxon>
        <taxon>Dichanthelium</taxon>
    </lineage>
</organism>
<dbReference type="Proteomes" id="UP000095767">
    <property type="component" value="Unassembled WGS sequence"/>
</dbReference>
<dbReference type="EMBL" id="LWDX02031337">
    <property type="protein sequence ID" value="OEL27921.1"/>
    <property type="molecule type" value="Genomic_DNA"/>
</dbReference>
<dbReference type="STRING" id="888268.A0A1E5VS43"/>
<sequence length="74" mass="8338">LRSDAGGRSTIAGLWHQIQELGRPFLCFKILHVRREASVAAHRCAQVPTPGVPVCNWIDHTPDWLKEIVILLDK</sequence>